<dbReference type="Gene3D" id="3.40.50.450">
    <property type="match status" value="1"/>
</dbReference>
<comment type="caution">
    <text evidence="1">The sequence shown here is derived from an EMBL/GenBank/DDBJ whole genome shotgun (WGS) entry which is preliminary data.</text>
</comment>
<protein>
    <recommendedName>
        <fullName evidence="3">Nucleoside 2-deoxyribosyltransferase</fullName>
    </recommendedName>
</protein>
<dbReference type="OrthoDB" id="9805113at2"/>
<organism evidence="1 2">
    <name type="scientific">Amycolatopsis antarctica</name>
    <dbReference type="NCBI Taxonomy" id="1854586"/>
    <lineage>
        <taxon>Bacteria</taxon>
        <taxon>Bacillati</taxon>
        <taxon>Actinomycetota</taxon>
        <taxon>Actinomycetes</taxon>
        <taxon>Pseudonocardiales</taxon>
        <taxon>Pseudonocardiaceae</taxon>
        <taxon>Amycolatopsis</taxon>
    </lineage>
</organism>
<proteinExistence type="predicted"/>
<sequence length="172" mass="19113">MIYGPMYYEAPTPYIPLPGHPPRIFLAGGITGVQRWHDHAVDVIEDADLDVVILNPNREQFPIGDPAAGPEQVAWEQMMLHLPNTLTLMWFPESDPAVTVQPIAMYELGQAHGENRELVVGADPGYPRSADVTMLTRLSDARTGRRTTIHTALDPLLDEAITWLSARQEVHA</sequence>
<dbReference type="EMBL" id="NKYE01000032">
    <property type="protein sequence ID" value="OZM69912.1"/>
    <property type="molecule type" value="Genomic_DNA"/>
</dbReference>
<keyword evidence="2" id="KW-1185">Reference proteome</keyword>
<dbReference type="InParanoid" id="A0A263CUW2"/>
<dbReference type="InterPro" id="IPR039470">
    <property type="entry name" value="Nuc_deoxyri_tr2"/>
</dbReference>
<dbReference type="Proteomes" id="UP000242444">
    <property type="component" value="Unassembled WGS sequence"/>
</dbReference>
<evidence type="ECO:0008006" key="3">
    <source>
        <dbReference type="Google" id="ProtNLM"/>
    </source>
</evidence>
<evidence type="ECO:0000313" key="2">
    <source>
        <dbReference type="Proteomes" id="UP000242444"/>
    </source>
</evidence>
<reference evidence="1 2" key="1">
    <citation type="submission" date="2017-07" db="EMBL/GenBank/DDBJ databases">
        <title>Amycolatopsis antarcticus sp. nov., isolated from the surface of an Antarcticus brown macroalga.</title>
        <authorList>
            <person name="Wang J."/>
            <person name="Leiva S."/>
            <person name="Huang J."/>
            <person name="Huang Y."/>
        </authorList>
    </citation>
    <scope>NUCLEOTIDE SEQUENCE [LARGE SCALE GENOMIC DNA]</scope>
    <source>
        <strain evidence="1 2">AU-G6</strain>
    </source>
</reference>
<name>A0A263CUW2_9PSEU</name>
<dbReference type="AlphaFoldDB" id="A0A263CUW2"/>
<accession>A0A263CUW2</accession>
<gene>
    <name evidence="1" type="ORF">CFN78_28220</name>
</gene>
<evidence type="ECO:0000313" key="1">
    <source>
        <dbReference type="EMBL" id="OZM69912.1"/>
    </source>
</evidence>
<dbReference type="RefSeq" id="WP_094866372.1">
    <property type="nucleotide sequence ID" value="NZ_NKYE01000032.1"/>
</dbReference>
<dbReference type="Pfam" id="PF15891">
    <property type="entry name" value="Nuc_deoxyri_tr2"/>
    <property type="match status" value="1"/>
</dbReference>